<dbReference type="Proteomes" id="UP001519343">
    <property type="component" value="Unassembled WGS sequence"/>
</dbReference>
<dbReference type="PANTHER" id="PTHR30349:SF41">
    <property type="entry name" value="INTEGRASE_RECOMBINASE PROTEIN MJ0367-RELATED"/>
    <property type="match status" value="1"/>
</dbReference>
<dbReference type="InterPro" id="IPR050090">
    <property type="entry name" value="Tyrosine_recombinase_XerCD"/>
</dbReference>
<keyword evidence="3" id="KW-0233">DNA recombination</keyword>
<dbReference type="CDD" id="cd00397">
    <property type="entry name" value="DNA_BRE_C"/>
    <property type="match status" value="1"/>
</dbReference>
<organism evidence="5 6">
    <name type="scientific">Ammoniphilus resinae</name>
    <dbReference type="NCBI Taxonomy" id="861532"/>
    <lineage>
        <taxon>Bacteria</taxon>
        <taxon>Bacillati</taxon>
        <taxon>Bacillota</taxon>
        <taxon>Bacilli</taxon>
        <taxon>Bacillales</taxon>
        <taxon>Paenibacillaceae</taxon>
        <taxon>Aneurinibacillus group</taxon>
        <taxon>Ammoniphilus</taxon>
    </lineage>
</organism>
<dbReference type="EMBL" id="JAGGKT010000003">
    <property type="protein sequence ID" value="MBP1931467.1"/>
    <property type="molecule type" value="Genomic_DNA"/>
</dbReference>
<feature type="domain" description="Tyr recombinase" evidence="4">
    <location>
        <begin position="33"/>
        <end position="214"/>
    </location>
</feature>
<evidence type="ECO:0000256" key="2">
    <source>
        <dbReference type="ARBA" id="ARBA00023125"/>
    </source>
</evidence>
<dbReference type="InterPro" id="IPR002104">
    <property type="entry name" value="Integrase_catalytic"/>
</dbReference>
<sequence>MQAYNFYLISKGMATEQVVFLRKDQVKIASGRQNVNVLTDEQVNRLLFYIQDHQNTSQRNELVVLLLLYTGVRVSELCQIKIQDIDFFTSELSIYGKGGKHREVPLRNDLIAKIREYLKGERSQSKFAESKYLLVSQRNEKMARDTINTLLEEIGADLEFKIYPHQLRHTFCTRLIHKGVDLTTVSRLAGHQSILTTSHFYISSSRKQKQEAVNLL</sequence>
<name>A0ABS4GMX9_9BACL</name>
<evidence type="ECO:0000313" key="5">
    <source>
        <dbReference type="EMBL" id="MBP1931467.1"/>
    </source>
</evidence>
<accession>A0ABS4GMX9</accession>
<reference evidence="5 6" key="1">
    <citation type="submission" date="2021-03" db="EMBL/GenBank/DDBJ databases">
        <title>Genomic Encyclopedia of Type Strains, Phase IV (KMG-IV): sequencing the most valuable type-strain genomes for metagenomic binning, comparative biology and taxonomic classification.</title>
        <authorList>
            <person name="Goeker M."/>
        </authorList>
    </citation>
    <scope>NUCLEOTIDE SEQUENCE [LARGE SCALE GENOMIC DNA]</scope>
    <source>
        <strain evidence="5 6">DSM 24738</strain>
    </source>
</reference>
<keyword evidence="2" id="KW-0238">DNA-binding</keyword>
<comment type="similarity">
    <text evidence="1">Belongs to the 'phage' integrase family.</text>
</comment>
<dbReference type="Gene3D" id="1.10.443.10">
    <property type="entry name" value="Intergrase catalytic core"/>
    <property type="match status" value="1"/>
</dbReference>
<proteinExistence type="inferred from homology"/>
<comment type="caution">
    <text evidence="5">The sequence shown here is derived from an EMBL/GenBank/DDBJ whole genome shotgun (WGS) entry which is preliminary data.</text>
</comment>
<dbReference type="RefSeq" id="WP_209809568.1">
    <property type="nucleotide sequence ID" value="NZ_JAGGKT010000003.1"/>
</dbReference>
<dbReference type="SUPFAM" id="SSF56349">
    <property type="entry name" value="DNA breaking-rejoining enzymes"/>
    <property type="match status" value="1"/>
</dbReference>
<protein>
    <submittedName>
        <fullName evidence="5">Integrase/recombinase XerD</fullName>
    </submittedName>
</protein>
<evidence type="ECO:0000313" key="6">
    <source>
        <dbReference type="Proteomes" id="UP001519343"/>
    </source>
</evidence>
<dbReference type="PANTHER" id="PTHR30349">
    <property type="entry name" value="PHAGE INTEGRASE-RELATED"/>
    <property type="match status" value="1"/>
</dbReference>
<dbReference type="Pfam" id="PF00589">
    <property type="entry name" value="Phage_integrase"/>
    <property type="match status" value="1"/>
</dbReference>
<dbReference type="InterPro" id="IPR013762">
    <property type="entry name" value="Integrase-like_cat_sf"/>
</dbReference>
<keyword evidence="6" id="KW-1185">Reference proteome</keyword>
<dbReference type="PROSITE" id="PS51898">
    <property type="entry name" value="TYR_RECOMBINASE"/>
    <property type="match status" value="1"/>
</dbReference>
<evidence type="ECO:0000256" key="3">
    <source>
        <dbReference type="ARBA" id="ARBA00023172"/>
    </source>
</evidence>
<evidence type="ECO:0000256" key="1">
    <source>
        <dbReference type="ARBA" id="ARBA00008857"/>
    </source>
</evidence>
<gene>
    <name evidence="5" type="ORF">J2Z37_001468</name>
</gene>
<evidence type="ECO:0000259" key="4">
    <source>
        <dbReference type="PROSITE" id="PS51898"/>
    </source>
</evidence>
<dbReference type="InterPro" id="IPR011010">
    <property type="entry name" value="DNA_brk_join_enz"/>
</dbReference>